<sequence length="129" mass="13832">MNIIGPSGGLQGLRILVVEDEAMLAMMIEDMLMEYGCEVVHASRIAQALEMAATETVDAALLDVNVAGAAVDPVARELQKRGIPFVFSTGYGAGGLPPDYRGWPTLSKPFQQEELRATLEQVIQVSRAG</sequence>
<evidence type="ECO:0000259" key="3">
    <source>
        <dbReference type="PROSITE" id="PS50110"/>
    </source>
</evidence>
<gene>
    <name evidence="4" type="ORF">J3R73_005789</name>
</gene>
<protein>
    <submittedName>
        <fullName evidence="4">DNA-binding response OmpR family regulator</fullName>
    </submittedName>
</protein>
<dbReference type="Pfam" id="PF00072">
    <property type="entry name" value="Response_reg"/>
    <property type="match status" value="1"/>
</dbReference>
<dbReference type="PROSITE" id="PS50110">
    <property type="entry name" value="RESPONSE_REGULATORY"/>
    <property type="match status" value="1"/>
</dbReference>
<evidence type="ECO:0000313" key="5">
    <source>
        <dbReference type="Proteomes" id="UP001237448"/>
    </source>
</evidence>
<evidence type="ECO:0000256" key="2">
    <source>
        <dbReference type="PROSITE-ProRule" id="PRU00169"/>
    </source>
</evidence>
<comment type="caution">
    <text evidence="4">The sequence shown here is derived from an EMBL/GenBank/DDBJ whole genome shotgun (WGS) entry which is preliminary data.</text>
</comment>
<dbReference type="InterPro" id="IPR001789">
    <property type="entry name" value="Sig_transdc_resp-reg_receiver"/>
</dbReference>
<reference evidence="4 5" key="1">
    <citation type="submission" date="2023-07" db="EMBL/GenBank/DDBJ databases">
        <title>Genomic Encyclopedia of Type Strains, Phase IV (KMG-IV): sequencing the most valuable type-strain genomes for metagenomic binning, comparative biology and taxonomic classification.</title>
        <authorList>
            <person name="Goeker M."/>
        </authorList>
    </citation>
    <scope>NUCLEOTIDE SEQUENCE [LARGE SCALE GENOMIC DNA]</scope>
    <source>
        <strain evidence="4 5">DSM 5896</strain>
    </source>
</reference>
<keyword evidence="4" id="KW-0238">DNA-binding</keyword>
<dbReference type="Gene3D" id="3.40.50.2300">
    <property type="match status" value="1"/>
</dbReference>
<dbReference type="GO" id="GO:0003677">
    <property type="term" value="F:DNA binding"/>
    <property type="evidence" value="ECO:0007669"/>
    <property type="project" value="UniProtKB-KW"/>
</dbReference>
<dbReference type="SUPFAM" id="SSF52172">
    <property type="entry name" value="CheY-like"/>
    <property type="match status" value="1"/>
</dbReference>
<keyword evidence="5" id="KW-1185">Reference proteome</keyword>
<dbReference type="SMART" id="SM00448">
    <property type="entry name" value="REC"/>
    <property type="match status" value="1"/>
</dbReference>
<feature type="domain" description="Response regulatory" evidence="3">
    <location>
        <begin position="14"/>
        <end position="123"/>
    </location>
</feature>
<dbReference type="InterPro" id="IPR050595">
    <property type="entry name" value="Bact_response_regulator"/>
</dbReference>
<evidence type="ECO:0000313" key="4">
    <source>
        <dbReference type="EMBL" id="MDQ0395997.1"/>
    </source>
</evidence>
<feature type="modified residue" description="4-aspartylphosphate" evidence="2">
    <location>
        <position position="63"/>
    </location>
</feature>
<dbReference type="PANTHER" id="PTHR44591">
    <property type="entry name" value="STRESS RESPONSE REGULATOR PROTEIN 1"/>
    <property type="match status" value="1"/>
</dbReference>
<name>A0ABU0FN12_9HYPH</name>
<accession>A0ABU0FN12</accession>
<dbReference type="PANTHER" id="PTHR44591:SF24">
    <property type="entry name" value="PROTEIN-GLUTAMATE METHYLESTERASE_PROTEIN-GLUTAMINE GLUTAMINASE 1"/>
    <property type="match status" value="1"/>
</dbReference>
<proteinExistence type="predicted"/>
<keyword evidence="1 2" id="KW-0597">Phosphoprotein</keyword>
<dbReference type="Proteomes" id="UP001237448">
    <property type="component" value="Unassembled WGS sequence"/>
</dbReference>
<dbReference type="InterPro" id="IPR011006">
    <property type="entry name" value="CheY-like_superfamily"/>
</dbReference>
<organism evidence="4 5">
    <name type="scientific">Labrys monachus</name>
    <dbReference type="NCBI Taxonomy" id="217067"/>
    <lineage>
        <taxon>Bacteria</taxon>
        <taxon>Pseudomonadati</taxon>
        <taxon>Pseudomonadota</taxon>
        <taxon>Alphaproteobacteria</taxon>
        <taxon>Hyphomicrobiales</taxon>
        <taxon>Xanthobacteraceae</taxon>
        <taxon>Labrys</taxon>
    </lineage>
</organism>
<dbReference type="RefSeq" id="WP_307435559.1">
    <property type="nucleotide sequence ID" value="NZ_JAUSVK010000001.1"/>
</dbReference>
<dbReference type="EMBL" id="JAUSVK010000001">
    <property type="protein sequence ID" value="MDQ0395997.1"/>
    <property type="molecule type" value="Genomic_DNA"/>
</dbReference>
<evidence type="ECO:0000256" key="1">
    <source>
        <dbReference type="ARBA" id="ARBA00022553"/>
    </source>
</evidence>